<evidence type="ECO:0000256" key="2">
    <source>
        <dbReference type="ARBA" id="ARBA00004123"/>
    </source>
</evidence>
<evidence type="ECO:0000256" key="12">
    <source>
        <dbReference type="ARBA" id="ARBA00023054"/>
    </source>
</evidence>
<dbReference type="Pfam" id="PF17942">
    <property type="entry name" value="Morc6_S5"/>
    <property type="match status" value="1"/>
</dbReference>
<feature type="compositionally biased region" description="Acidic residues" evidence="16">
    <location>
        <begin position="45"/>
        <end position="55"/>
    </location>
</feature>
<evidence type="ECO:0000313" key="19">
    <source>
        <dbReference type="RefSeq" id="XP_012572187.1"/>
    </source>
</evidence>
<keyword evidence="6" id="KW-0255">Endonuclease</keyword>
<evidence type="ECO:0000256" key="1">
    <source>
        <dbReference type="ARBA" id="ARBA00001936"/>
    </source>
</evidence>
<feature type="domain" description="Morc S5" evidence="17">
    <location>
        <begin position="405"/>
        <end position="550"/>
    </location>
</feature>
<sequence length="823" mass="93501">MDVRVKEEALEIRNVSLEQRRQRNNFVSNVPPHPDSVIELSSSDSESDSESDADLDTVVASAVQSAGSPFKKRKVNEKGGFLPIGFLSPLPPQQPSSSDAVLYLPAPEWASNTTPNRFNKSVNFTLQGCKQFWKAGDYDGPPARAFETSTVGMDHVRVHPKFLHSNATSHKWALGAFAELLDNALDEVCNGATYVNVDMLVSKKDGSRMLLVEDNGGGMDPDKIRQCMSLGYSVKSKIANTIGQYGNGFKTSTMRLGADVIVFSRCQGKDGKRSTQSIGLLSYTFLRNTRKEDIVVPMLDYERDGQGWNKMLRTSLDDWNNNVETIVQWSPFSDEADLRRQFNLLKDQGTRVIIYNLWEDDQGQLELDFDEDPNDIQIRGVNRDEKHIKMAKDFPNSTHFLTYRHSLRSYASILYLRFPRGFRIILRGKDVLHHNIVNDMMMSQEVTYRPQSGVADGILKDSNMVAIVTIGFVKDAVHHIDVSGFNVYHKNRLIKPFWRIWNPAGSGGRGVIGVLEANFVEPAHDKQGFERTLVLSRLEQRLIQMQKSYWGSNCHKIGYASNRIKKHISSSAGKDASPDPVPESSQSKRKYSATNGKATPLASDELNSHSKQKRIRKETERYVEYTNGRDQSSSEQSSYADDDSDQNDDVLPKNQTKGDSRKTRIFEKSFGNKNVSFQDSTSREKALRSKQGSMQEAKDVNDCEQPLSDSSSLEQLRKENRELKERLEKREEEILGEVLQALRDEKDKCKSVETRLRDAEQKIEEMNKEQETLIDVFSEERDRRNAEEKNLRKKLQEASNTIQELLEKVRLLERKSSSGKLER</sequence>
<evidence type="ECO:0000256" key="10">
    <source>
        <dbReference type="ARBA" id="ARBA00022853"/>
    </source>
</evidence>
<dbReference type="Pfam" id="PF13589">
    <property type="entry name" value="HATPase_c_3"/>
    <property type="match status" value="1"/>
</dbReference>
<evidence type="ECO:0000256" key="5">
    <source>
        <dbReference type="ARBA" id="ARBA00022741"/>
    </source>
</evidence>
<feature type="region of interest" description="Disordered" evidence="16">
    <location>
        <begin position="568"/>
        <end position="717"/>
    </location>
</feature>
<evidence type="ECO:0000256" key="14">
    <source>
        <dbReference type="ARBA" id="ARBA00023204"/>
    </source>
</evidence>
<evidence type="ECO:0000259" key="17">
    <source>
        <dbReference type="Pfam" id="PF17942"/>
    </source>
</evidence>
<reference evidence="18" key="1">
    <citation type="journal article" date="2013" name="Nat. Biotechnol.">
        <title>Draft genome sequence of chickpea (Cicer arietinum) provides a resource for trait improvement.</title>
        <authorList>
            <person name="Varshney R.K."/>
            <person name="Song C."/>
            <person name="Saxena R.K."/>
            <person name="Azam S."/>
            <person name="Yu S."/>
            <person name="Sharpe A.G."/>
            <person name="Cannon S."/>
            <person name="Baek J."/>
            <person name="Rosen B.D."/>
            <person name="Tar'an B."/>
            <person name="Millan T."/>
            <person name="Zhang X."/>
            <person name="Ramsay L.D."/>
            <person name="Iwata A."/>
            <person name="Wang Y."/>
            <person name="Nelson W."/>
            <person name="Farmer A.D."/>
            <person name="Gaur P.M."/>
            <person name="Soderlund C."/>
            <person name="Penmetsa R.V."/>
            <person name="Xu C."/>
            <person name="Bharti A.K."/>
            <person name="He W."/>
            <person name="Winter P."/>
            <person name="Zhao S."/>
            <person name="Hane J.K."/>
            <person name="Carrasquilla-Garcia N."/>
            <person name="Condie J.A."/>
            <person name="Upadhyaya H.D."/>
            <person name="Luo M.C."/>
            <person name="Thudi M."/>
            <person name="Gowda C.L."/>
            <person name="Singh N.P."/>
            <person name="Lichtenzveig J."/>
            <person name="Gali K.K."/>
            <person name="Rubio J."/>
            <person name="Nadarajan N."/>
            <person name="Dolezel J."/>
            <person name="Bansal K.C."/>
            <person name="Xu X."/>
            <person name="Edwards D."/>
            <person name="Zhang G."/>
            <person name="Kahl G."/>
            <person name="Gil J."/>
            <person name="Singh K.B."/>
            <person name="Datta S.K."/>
            <person name="Jackson S.A."/>
            <person name="Wang J."/>
            <person name="Cook D.R."/>
        </authorList>
    </citation>
    <scope>NUCLEOTIDE SEQUENCE [LARGE SCALE GENOMIC DNA]</scope>
    <source>
        <strain evidence="18">cv. CDC Frontier</strain>
    </source>
</reference>
<evidence type="ECO:0000256" key="8">
    <source>
        <dbReference type="ARBA" id="ARBA00022801"/>
    </source>
</evidence>
<evidence type="ECO:0000256" key="15">
    <source>
        <dbReference type="ARBA" id="ARBA00023242"/>
    </source>
</evidence>
<dbReference type="InterPro" id="IPR041006">
    <property type="entry name" value="Morc_S5"/>
</dbReference>
<dbReference type="Proteomes" id="UP000087171">
    <property type="component" value="Chromosome Ca6"/>
</dbReference>
<keyword evidence="10" id="KW-0156">Chromatin regulator</keyword>
<keyword evidence="8" id="KW-0378">Hydrolase</keyword>
<keyword evidence="13" id="KW-0943">RNA-mediated gene silencing</keyword>
<keyword evidence="14" id="KW-0234">DNA repair</keyword>
<dbReference type="OrthoDB" id="757982at2759"/>
<dbReference type="GO" id="GO:0004519">
    <property type="term" value="F:endonuclease activity"/>
    <property type="evidence" value="ECO:0007669"/>
    <property type="project" value="UniProtKB-KW"/>
</dbReference>
<keyword evidence="4" id="KW-0540">Nuclease</keyword>
<evidence type="ECO:0000256" key="11">
    <source>
        <dbReference type="ARBA" id="ARBA00022884"/>
    </source>
</evidence>
<feature type="compositionally biased region" description="Low complexity" evidence="16">
    <location>
        <begin position="630"/>
        <end position="639"/>
    </location>
</feature>
<keyword evidence="9" id="KW-0067">ATP-binding</keyword>
<dbReference type="PaxDb" id="3827-XP_004503774.1"/>
<dbReference type="RefSeq" id="XP_012572187.1">
    <property type="nucleotide sequence ID" value="XM_012716733.2"/>
</dbReference>
<dbReference type="PANTHER" id="PTHR23336:SF58">
    <property type="entry name" value="PROTEIN MICRORCHIDIA 4"/>
    <property type="match status" value="1"/>
</dbReference>
<protein>
    <submittedName>
        <fullName evidence="19">Protein MICRORCHIDIA 7-like</fullName>
    </submittedName>
</protein>
<feature type="compositionally biased region" description="Low complexity" evidence="16">
    <location>
        <begin position="35"/>
        <end position="44"/>
    </location>
</feature>
<comment type="subcellular location">
    <subcellularLocation>
        <location evidence="2">Nucleus</location>
    </subcellularLocation>
</comment>
<accession>A0A1S3E8P4</accession>
<keyword evidence="5" id="KW-0547">Nucleotide-binding</keyword>
<dbReference type="KEGG" id="cam:101489973"/>
<organism evidence="18 19">
    <name type="scientific">Cicer arietinum</name>
    <name type="common">Chickpea</name>
    <name type="synonym">Garbanzo</name>
    <dbReference type="NCBI Taxonomy" id="3827"/>
    <lineage>
        <taxon>Eukaryota</taxon>
        <taxon>Viridiplantae</taxon>
        <taxon>Streptophyta</taxon>
        <taxon>Embryophyta</taxon>
        <taxon>Tracheophyta</taxon>
        <taxon>Spermatophyta</taxon>
        <taxon>Magnoliopsida</taxon>
        <taxon>eudicotyledons</taxon>
        <taxon>Gunneridae</taxon>
        <taxon>Pentapetalae</taxon>
        <taxon>rosids</taxon>
        <taxon>fabids</taxon>
        <taxon>Fabales</taxon>
        <taxon>Fabaceae</taxon>
        <taxon>Papilionoideae</taxon>
        <taxon>50 kb inversion clade</taxon>
        <taxon>NPAAA clade</taxon>
        <taxon>Hologalegina</taxon>
        <taxon>IRL clade</taxon>
        <taxon>Cicereae</taxon>
        <taxon>Cicer</taxon>
    </lineage>
</organism>
<dbReference type="PANTHER" id="PTHR23336">
    <property type="entry name" value="ZINC FINGER CW-TYPE COILED-COIL DOMAIN PROTEIN 3"/>
    <property type="match status" value="1"/>
</dbReference>
<keyword evidence="15" id="KW-0539">Nucleus</keyword>
<evidence type="ECO:0000256" key="16">
    <source>
        <dbReference type="SAM" id="MobiDB-lite"/>
    </source>
</evidence>
<dbReference type="eggNOG" id="KOG1845">
    <property type="taxonomic scope" value="Eukaryota"/>
</dbReference>
<dbReference type="GO" id="GO:0006325">
    <property type="term" value="P:chromatin organization"/>
    <property type="evidence" value="ECO:0007669"/>
    <property type="project" value="UniProtKB-KW"/>
</dbReference>
<evidence type="ECO:0000256" key="4">
    <source>
        <dbReference type="ARBA" id="ARBA00022722"/>
    </source>
</evidence>
<feature type="compositionally biased region" description="Polar residues" evidence="16">
    <location>
        <begin position="671"/>
        <end position="680"/>
    </location>
</feature>
<feature type="compositionally biased region" description="Basic and acidic residues" evidence="16">
    <location>
        <begin position="656"/>
        <end position="667"/>
    </location>
</feature>
<dbReference type="GO" id="GO:0031349">
    <property type="term" value="P:positive regulation of defense response"/>
    <property type="evidence" value="ECO:0007669"/>
    <property type="project" value="UniProtKB-ARBA"/>
</dbReference>
<dbReference type="SUPFAM" id="SSF55874">
    <property type="entry name" value="ATPase domain of HSP90 chaperone/DNA topoisomerase II/histidine kinase"/>
    <property type="match status" value="1"/>
</dbReference>
<dbReference type="GeneID" id="101489973"/>
<dbReference type="InterPro" id="IPR045261">
    <property type="entry name" value="MORC_ATPase"/>
</dbReference>
<keyword evidence="7" id="KW-0227">DNA damage</keyword>
<evidence type="ECO:0000256" key="3">
    <source>
        <dbReference type="ARBA" id="ARBA00007845"/>
    </source>
</evidence>
<dbReference type="AlphaFoldDB" id="A0A1S3E8P4"/>
<dbReference type="Gene3D" id="3.30.565.10">
    <property type="entry name" value="Histidine kinase-like ATPase, C-terminal domain"/>
    <property type="match status" value="1"/>
</dbReference>
<evidence type="ECO:0000256" key="6">
    <source>
        <dbReference type="ARBA" id="ARBA00022759"/>
    </source>
</evidence>
<dbReference type="GO" id="GO:0003723">
    <property type="term" value="F:RNA binding"/>
    <property type="evidence" value="ECO:0007669"/>
    <property type="project" value="UniProtKB-KW"/>
</dbReference>
<proteinExistence type="inferred from homology"/>
<keyword evidence="11" id="KW-0694">RNA-binding</keyword>
<keyword evidence="18" id="KW-1185">Reference proteome</keyword>
<keyword evidence="12" id="KW-0175">Coiled coil</keyword>
<evidence type="ECO:0000256" key="9">
    <source>
        <dbReference type="ARBA" id="ARBA00022840"/>
    </source>
</evidence>
<evidence type="ECO:0000256" key="13">
    <source>
        <dbReference type="ARBA" id="ARBA00023158"/>
    </source>
</evidence>
<feature type="region of interest" description="Disordered" evidence="16">
    <location>
        <begin position="21"/>
        <end position="55"/>
    </location>
</feature>
<dbReference type="GO" id="GO:0031047">
    <property type="term" value="P:regulatory ncRNA-mediated gene silencing"/>
    <property type="evidence" value="ECO:0007669"/>
    <property type="project" value="UniProtKB-KW"/>
</dbReference>
<reference evidence="19" key="2">
    <citation type="submission" date="2025-08" db="UniProtKB">
        <authorList>
            <consortium name="RefSeq"/>
        </authorList>
    </citation>
    <scope>IDENTIFICATION</scope>
    <source>
        <tissue evidence="19">Etiolated seedlings</tissue>
    </source>
</reference>
<evidence type="ECO:0000313" key="18">
    <source>
        <dbReference type="Proteomes" id="UP000087171"/>
    </source>
</evidence>
<dbReference type="GO" id="GO:0016887">
    <property type="term" value="F:ATP hydrolysis activity"/>
    <property type="evidence" value="ECO:0007669"/>
    <property type="project" value="InterPro"/>
</dbReference>
<evidence type="ECO:0000256" key="7">
    <source>
        <dbReference type="ARBA" id="ARBA00022763"/>
    </source>
</evidence>
<dbReference type="InterPro" id="IPR036890">
    <property type="entry name" value="HATPase_C_sf"/>
</dbReference>
<dbReference type="GO" id="GO:0005634">
    <property type="term" value="C:nucleus"/>
    <property type="evidence" value="ECO:0007669"/>
    <property type="project" value="UniProtKB-SubCell"/>
</dbReference>
<comment type="similarity">
    <text evidence="3">Belongs to the MORC ATPase protein family.</text>
</comment>
<name>A0A1S3E8P4_CICAR</name>
<dbReference type="GO" id="GO:0005524">
    <property type="term" value="F:ATP binding"/>
    <property type="evidence" value="ECO:0007669"/>
    <property type="project" value="UniProtKB-KW"/>
</dbReference>
<comment type="cofactor">
    <cofactor evidence="1">
        <name>Mn(2+)</name>
        <dbReference type="ChEBI" id="CHEBI:29035"/>
    </cofactor>
</comment>
<dbReference type="GO" id="GO:0006281">
    <property type="term" value="P:DNA repair"/>
    <property type="evidence" value="ECO:0007669"/>
    <property type="project" value="UniProtKB-KW"/>
</dbReference>
<gene>
    <name evidence="19" type="primary">LOC101489973</name>
</gene>
<dbReference type="FunFam" id="3.30.565.10:FF:000075">
    <property type="entry name" value="MORC family CW-type zinc finger protein 4"/>
    <property type="match status" value="1"/>
</dbReference>